<dbReference type="OrthoDB" id="2346118at2759"/>
<name>A0A9N9BB31_9GLOM</name>
<comment type="caution">
    <text evidence="1">The sequence shown here is derived from an EMBL/GenBank/DDBJ whole genome shotgun (WGS) entry which is preliminary data.</text>
</comment>
<proteinExistence type="predicted"/>
<sequence>MANLPPEIWKEIIDSFSDNHSLRSLLIVNKSFSSLAVRKLYGRVVIGSSAQFNKFADTIIALNDEGHKTYYHYATFVHAVTINTFKREAIFPWYRLSSIFALCENADGLLIGPTDQYADRQTVSVLEDMPSMTLVTHCLAKIIDMLASRSIRRLCLRSLRFLAEFQRHGTRFSTALGKLRKLESLELWHESGRPLGNGGKKCIVQLAQMNDLKEIHLDTFVTDELELDNVLTIFENSPNLESLTWWGTHYNKDDEDYLYRTIFKECTKLHKLVVEVSGFQEGDDFLRLSRHSQGLEELTTWCDIGIGALPLSTFMTFVLRNASTLKHVNALISLAGPPVNRRVHNNNNPNRNLVGRDA</sequence>
<dbReference type="SUPFAM" id="SSF52047">
    <property type="entry name" value="RNI-like"/>
    <property type="match status" value="1"/>
</dbReference>
<dbReference type="Gene3D" id="3.80.10.10">
    <property type="entry name" value="Ribonuclease Inhibitor"/>
    <property type="match status" value="1"/>
</dbReference>
<gene>
    <name evidence="1" type="ORF">POCULU_LOCUS5439</name>
</gene>
<reference evidence="1" key="1">
    <citation type="submission" date="2021-06" db="EMBL/GenBank/DDBJ databases">
        <authorList>
            <person name="Kallberg Y."/>
            <person name="Tangrot J."/>
            <person name="Rosling A."/>
        </authorList>
    </citation>
    <scope>NUCLEOTIDE SEQUENCE</scope>
    <source>
        <strain evidence="1">IA702</strain>
    </source>
</reference>
<evidence type="ECO:0000313" key="2">
    <source>
        <dbReference type="Proteomes" id="UP000789572"/>
    </source>
</evidence>
<organism evidence="1 2">
    <name type="scientific">Paraglomus occultum</name>
    <dbReference type="NCBI Taxonomy" id="144539"/>
    <lineage>
        <taxon>Eukaryota</taxon>
        <taxon>Fungi</taxon>
        <taxon>Fungi incertae sedis</taxon>
        <taxon>Mucoromycota</taxon>
        <taxon>Glomeromycotina</taxon>
        <taxon>Glomeromycetes</taxon>
        <taxon>Paraglomerales</taxon>
        <taxon>Paraglomeraceae</taxon>
        <taxon>Paraglomus</taxon>
    </lineage>
</organism>
<accession>A0A9N9BB31</accession>
<protein>
    <submittedName>
        <fullName evidence="1">8723_t:CDS:1</fullName>
    </submittedName>
</protein>
<dbReference type="Proteomes" id="UP000789572">
    <property type="component" value="Unassembled WGS sequence"/>
</dbReference>
<keyword evidence="2" id="KW-1185">Reference proteome</keyword>
<evidence type="ECO:0000313" key="1">
    <source>
        <dbReference type="EMBL" id="CAG8559564.1"/>
    </source>
</evidence>
<dbReference type="AlphaFoldDB" id="A0A9N9BB31"/>
<dbReference type="InterPro" id="IPR032675">
    <property type="entry name" value="LRR_dom_sf"/>
</dbReference>
<dbReference type="EMBL" id="CAJVPJ010000835">
    <property type="protein sequence ID" value="CAG8559564.1"/>
    <property type="molecule type" value="Genomic_DNA"/>
</dbReference>